<feature type="region of interest" description="Disordered" evidence="1">
    <location>
        <begin position="44"/>
        <end position="114"/>
    </location>
</feature>
<dbReference type="Pfam" id="PF23983">
    <property type="entry name" value="P11_C"/>
    <property type="match status" value="1"/>
</dbReference>
<organism evidence="3">
    <name type="scientific">viral metagenome</name>
    <dbReference type="NCBI Taxonomy" id="1070528"/>
    <lineage>
        <taxon>unclassified sequences</taxon>
        <taxon>metagenomes</taxon>
        <taxon>organismal metagenomes</taxon>
    </lineage>
</organism>
<evidence type="ECO:0000313" key="3">
    <source>
        <dbReference type="EMBL" id="QHT05198.1"/>
    </source>
</evidence>
<evidence type="ECO:0000259" key="2">
    <source>
        <dbReference type="Pfam" id="PF23983"/>
    </source>
</evidence>
<feature type="compositionally biased region" description="Polar residues" evidence="1">
    <location>
        <begin position="97"/>
        <end position="111"/>
    </location>
</feature>
<feature type="domain" description="Minor capsid protein P11 C-terminal conserved region" evidence="2">
    <location>
        <begin position="86"/>
        <end position="167"/>
    </location>
</feature>
<reference evidence="3" key="1">
    <citation type="journal article" date="2020" name="Nature">
        <title>Giant virus diversity and host interactions through global metagenomics.</title>
        <authorList>
            <person name="Schulz F."/>
            <person name="Roux S."/>
            <person name="Paez-Espino D."/>
            <person name="Jungbluth S."/>
            <person name="Walsh D.A."/>
            <person name="Denef V.J."/>
            <person name="McMahon K.D."/>
            <person name="Konstantinidis K.T."/>
            <person name="Eloe-Fadrosh E.A."/>
            <person name="Kyrpides N.C."/>
            <person name="Woyke T."/>
        </authorList>
    </citation>
    <scope>NUCLEOTIDE SEQUENCE</scope>
    <source>
        <strain evidence="3">GVMAG-M-3300021375-17</strain>
    </source>
</reference>
<dbReference type="EMBL" id="MN739451">
    <property type="protein sequence ID" value="QHT05198.1"/>
    <property type="molecule type" value="Genomic_DNA"/>
</dbReference>
<accession>A0A6C0CKS0</accession>
<feature type="compositionally biased region" description="Polar residues" evidence="1">
    <location>
        <begin position="78"/>
        <end position="88"/>
    </location>
</feature>
<proteinExistence type="predicted"/>
<name>A0A6C0CKS0_9ZZZZ</name>
<dbReference type="InterPro" id="IPR055730">
    <property type="entry name" value="P11_C"/>
</dbReference>
<sequence>MSGFMSALRKFFTKDRVMISVFFILVAVFLLYYSSGKTTMMDTMEDGSEEKEKDKEGLMDSAPEPVVATEPFTEAGSGYSNKEVNSPTELLPRDENSQWASINPSSQNAPNTPDLLTAGFHIGYDTVGQTMKNPNLQLRSDPIITKSDVGPWNQSTVEPDLIRLPLEVSSTYHK</sequence>
<evidence type="ECO:0000256" key="1">
    <source>
        <dbReference type="SAM" id="MobiDB-lite"/>
    </source>
</evidence>
<dbReference type="AlphaFoldDB" id="A0A6C0CKS0"/>
<protein>
    <recommendedName>
        <fullName evidence="2">Minor capsid protein P11 C-terminal conserved region domain-containing protein</fullName>
    </recommendedName>
</protein>